<dbReference type="InterPro" id="IPR050390">
    <property type="entry name" value="C5-Methyltransferase"/>
</dbReference>
<keyword evidence="2 6" id="KW-0489">Methyltransferase</keyword>
<dbReference type="GO" id="GO:0032259">
    <property type="term" value="P:methylation"/>
    <property type="evidence" value="ECO:0007669"/>
    <property type="project" value="UniProtKB-KW"/>
</dbReference>
<dbReference type="EMBL" id="CP078063">
    <property type="protein sequence ID" value="UVE51808.1"/>
    <property type="molecule type" value="Genomic_DNA"/>
</dbReference>
<dbReference type="Gene3D" id="3.40.50.150">
    <property type="entry name" value="Vaccinia Virus protein VP39"/>
    <property type="match status" value="1"/>
</dbReference>
<proteinExistence type="inferred from homology"/>
<dbReference type="InterPro" id="IPR029063">
    <property type="entry name" value="SAM-dependent_MTases_sf"/>
</dbReference>
<organism evidence="6 7">
    <name type="scientific">Haloferax larsenii</name>
    <dbReference type="NCBI Taxonomy" id="302484"/>
    <lineage>
        <taxon>Archaea</taxon>
        <taxon>Methanobacteriati</taxon>
        <taxon>Methanobacteriota</taxon>
        <taxon>Stenosarchaea group</taxon>
        <taxon>Halobacteria</taxon>
        <taxon>Halobacteriales</taxon>
        <taxon>Haloferacaceae</taxon>
        <taxon>Haloferax</taxon>
    </lineage>
</organism>
<keyword evidence="4" id="KW-0949">S-adenosyl-L-methionine</keyword>
<dbReference type="InterPro" id="IPR018117">
    <property type="entry name" value="C5_DNA_meth_AS"/>
</dbReference>
<dbReference type="Pfam" id="PF00145">
    <property type="entry name" value="DNA_methylase"/>
    <property type="match status" value="1"/>
</dbReference>
<dbReference type="InterPro" id="IPR001525">
    <property type="entry name" value="C5_MeTfrase"/>
</dbReference>
<evidence type="ECO:0000256" key="4">
    <source>
        <dbReference type="ARBA" id="ARBA00022691"/>
    </source>
</evidence>
<dbReference type="Gene3D" id="3.90.120.10">
    <property type="entry name" value="DNA Methylase, subunit A, domain 2"/>
    <property type="match status" value="1"/>
</dbReference>
<reference evidence="6" key="1">
    <citation type="submission" date="2021-07" db="EMBL/GenBank/DDBJ databases">
        <title>Studies on halocins as antimicrobial molecules from haloarchaea.</title>
        <authorList>
            <person name="Kumar S."/>
            <person name="Khare S.K."/>
        </authorList>
    </citation>
    <scope>NUCLEOTIDE SEQUENCE</scope>
    <source>
        <strain evidence="6">NCIM 5678</strain>
    </source>
</reference>
<dbReference type="PROSITE" id="PS00095">
    <property type="entry name" value="C5_MTASE_2"/>
    <property type="match status" value="1"/>
</dbReference>
<evidence type="ECO:0000313" key="7">
    <source>
        <dbReference type="Proteomes" id="UP001058330"/>
    </source>
</evidence>
<evidence type="ECO:0000313" key="6">
    <source>
        <dbReference type="EMBL" id="UVE51808.1"/>
    </source>
</evidence>
<evidence type="ECO:0000256" key="1">
    <source>
        <dbReference type="ARBA" id="ARBA00011975"/>
    </source>
</evidence>
<dbReference type="PANTHER" id="PTHR10629">
    <property type="entry name" value="CYTOSINE-SPECIFIC METHYLTRANSFERASE"/>
    <property type="match status" value="1"/>
</dbReference>
<comment type="similarity">
    <text evidence="5">Belongs to the class I-like SAM-binding methyltransferase superfamily. C5-methyltransferase family.</text>
</comment>
<gene>
    <name evidence="6" type="ORF">KU306_02470</name>
</gene>
<dbReference type="PRINTS" id="PR00105">
    <property type="entry name" value="C5METTRFRASE"/>
</dbReference>
<dbReference type="GO" id="GO:0008168">
    <property type="term" value="F:methyltransferase activity"/>
    <property type="evidence" value="ECO:0007669"/>
    <property type="project" value="UniProtKB-KW"/>
</dbReference>
<evidence type="ECO:0000256" key="3">
    <source>
        <dbReference type="ARBA" id="ARBA00022679"/>
    </source>
</evidence>
<protein>
    <recommendedName>
        <fullName evidence="1">DNA (cytosine-5-)-methyltransferase</fullName>
        <ecNumber evidence="1">2.1.1.37</ecNumber>
    </recommendedName>
</protein>
<dbReference type="PANTHER" id="PTHR10629:SF52">
    <property type="entry name" value="DNA (CYTOSINE-5)-METHYLTRANSFERASE 1"/>
    <property type="match status" value="1"/>
</dbReference>
<accession>A0ABY5RIQ7</accession>
<dbReference type="EC" id="2.1.1.37" evidence="1"/>
<dbReference type="InterPro" id="IPR031303">
    <property type="entry name" value="C5_meth_CS"/>
</dbReference>
<evidence type="ECO:0000256" key="2">
    <source>
        <dbReference type="ARBA" id="ARBA00022603"/>
    </source>
</evidence>
<dbReference type="PROSITE" id="PS51679">
    <property type="entry name" value="SAM_MT_C5"/>
    <property type="match status" value="1"/>
</dbReference>
<keyword evidence="7" id="KW-1185">Reference proteome</keyword>
<name>A0ABY5RIQ7_HALLR</name>
<dbReference type="SUPFAM" id="SSF53335">
    <property type="entry name" value="S-adenosyl-L-methionine-dependent methyltransferases"/>
    <property type="match status" value="1"/>
</dbReference>
<sequence length="414" mass="46061">MTKPKVLDLFCGAGGASMGFVKAGFDVVGAVDADATALDTYETNLCNKDLDSYPGSVSFDEPLQADLSREYEDAKVGGDLPSVTFGDILEFFDLESGEVDVICGCPPCQNFSSLRDTEPWPDGKPKDSLLRAFVEHVQEEVPDFVVFENVSNIMNAGDDFPGAYVDWLIRQMETTTREGDSEDVGGYGHDLRVVNAADYGVPQKRKRTIGLFAYGAPNEDVRLPEATHAKNPPRDSNLNEWKTVRDTIRRDDLKEDLELGQKQVGIDGYPDDPAHRARRHRKSTVEMAEAIRKHGGSWMDLRGTDEEHRIKKCHEDRESGASSAYGIMEWDEPAPTLTTKCTTPSSGRFTHPSQNRGITFREAALLMDFPRWFELPSRNEDAETVVGNAVPPTLITKVAEEIRTSRQRHTTVTQ</sequence>
<evidence type="ECO:0000256" key="5">
    <source>
        <dbReference type="RuleBase" id="RU000416"/>
    </source>
</evidence>
<dbReference type="Proteomes" id="UP001058330">
    <property type="component" value="Chromosome"/>
</dbReference>
<keyword evidence="3" id="KW-0808">Transferase</keyword>
<dbReference type="PROSITE" id="PS00094">
    <property type="entry name" value="C5_MTASE_1"/>
    <property type="match status" value="1"/>
</dbReference>
<dbReference type="NCBIfam" id="TIGR00675">
    <property type="entry name" value="dcm"/>
    <property type="match status" value="1"/>
</dbReference>